<dbReference type="Pfam" id="PF03176">
    <property type="entry name" value="MMPL"/>
    <property type="match status" value="1"/>
</dbReference>
<feature type="domain" description="Membrane transport protein MMPL" evidence="5">
    <location>
        <begin position="2"/>
        <end position="53"/>
    </location>
</feature>
<evidence type="ECO:0000313" key="6">
    <source>
        <dbReference type="EMBL" id="MDR7170074.1"/>
    </source>
</evidence>
<evidence type="ECO:0000256" key="2">
    <source>
        <dbReference type="ARBA" id="ARBA00022692"/>
    </source>
</evidence>
<dbReference type="RefSeq" id="WP_310403728.1">
    <property type="nucleotide sequence ID" value="NZ_JAVDWW010000006.1"/>
</dbReference>
<evidence type="ECO:0000256" key="4">
    <source>
        <dbReference type="ARBA" id="ARBA00023136"/>
    </source>
</evidence>
<comment type="caution">
    <text evidence="6">The sequence shown here is derived from an EMBL/GenBank/DDBJ whole genome shotgun (WGS) entry which is preliminary data.</text>
</comment>
<sequence>MFVAFVSVDNPIVEPLAFTPAVGVLLDAFVVRLRLVPAVMALVGNRMWHHPRWFGRLVPDLDIEGARLADRVRGEHTAAAGAETARPASE</sequence>
<gene>
    <name evidence="6" type="ORF">J2W56_003825</name>
</gene>
<dbReference type="EMBL" id="JAVDWW010000006">
    <property type="protein sequence ID" value="MDR7170074.1"/>
    <property type="molecule type" value="Genomic_DNA"/>
</dbReference>
<dbReference type="InterPro" id="IPR004869">
    <property type="entry name" value="MMPL_dom"/>
</dbReference>
<protein>
    <submittedName>
        <fullName evidence="6">Membrane protein YdfJ with MMPL/SSD domain</fullName>
    </submittedName>
</protein>
<evidence type="ECO:0000259" key="5">
    <source>
        <dbReference type="Pfam" id="PF03176"/>
    </source>
</evidence>
<organism evidence="6 7">
    <name type="scientific">Nocardia kruczakiae</name>
    <dbReference type="NCBI Taxonomy" id="261477"/>
    <lineage>
        <taxon>Bacteria</taxon>
        <taxon>Bacillati</taxon>
        <taxon>Actinomycetota</taxon>
        <taxon>Actinomycetes</taxon>
        <taxon>Mycobacteriales</taxon>
        <taxon>Nocardiaceae</taxon>
        <taxon>Nocardia</taxon>
    </lineage>
</organism>
<accession>A0ABU1XIA2</accession>
<comment type="subcellular location">
    <subcellularLocation>
        <location evidence="1">Membrane</location>
        <topology evidence="1">Multi-pass membrane protein</topology>
    </subcellularLocation>
</comment>
<keyword evidence="7" id="KW-1185">Reference proteome</keyword>
<keyword evidence="2" id="KW-0812">Transmembrane</keyword>
<keyword evidence="4" id="KW-0472">Membrane</keyword>
<evidence type="ECO:0000256" key="3">
    <source>
        <dbReference type="ARBA" id="ARBA00022989"/>
    </source>
</evidence>
<dbReference type="Proteomes" id="UP001251217">
    <property type="component" value="Unassembled WGS sequence"/>
</dbReference>
<evidence type="ECO:0000256" key="1">
    <source>
        <dbReference type="ARBA" id="ARBA00004141"/>
    </source>
</evidence>
<proteinExistence type="predicted"/>
<name>A0ABU1XIA2_9NOCA</name>
<dbReference type="SUPFAM" id="SSF82866">
    <property type="entry name" value="Multidrug efflux transporter AcrB transmembrane domain"/>
    <property type="match status" value="1"/>
</dbReference>
<reference evidence="6 7" key="1">
    <citation type="submission" date="2023-07" db="EMBL/GenBank/DDBJ databases">
        <title>Sorghum-associated microbial communities from plants grown in Nebraska, USA.</title>
        <authorList>
            <person name="Schachtman D."/>
        </authorList>
    </citation>
    <scope>NUCLEOTIDE SEQUENCE [LARGE SCALE GENOMIC DNA]</scope>
    <source>
        <strain evidence="6 7">4272</strain>
    </source>
</reference>
<keyword evidence="3" id="KW-1133">Transmembrane helix</keyword>
<evidence type="ECO:0000313" key="7">
    <source>
        <dbReference type="Proteomes" id="UP001251217"/>
    </source>
</evidence>